<proteinExistence type="predicted"/>
<gene>
    <name evidence="1" type="ORF">BRAPAZ1V2_A04P25110.2</name>
</gene>
<evidence type="ECO:0000313" key="2">
    <source>
        <dbReference type="Proteomes" id="UP000694005"/>
    </source>
</evidence>
<accession>A0A8D9HY27</accession>
<organism evidence="1 2">
    <name type="scientific">Brassica campestris</name>
    <name type="common">Field mustard</name>
    <dbReference type="NCBI Taxonomy" id="3711"/>
    <lineage>
        <taxon>Eukaryota</taxon>
        <taxon>Viridiplantae</taxon>
        <taxon>Streptophyta</taxon>
        <taxon>Embryophyta</taxon>
        <taxon>Tracheophyta</taxon>
        <taxon>Spermatophyta</taxon>
        <taxon>Magnoliopsida</taxon>
        <taxon>eudicotyledons</taxon>
        <taxon>Gunneridae</taxon>
        <taxon>Pentapetalae</taxon>
        <taxon>rosids</taxon>
        <taxon>malvids</taxon>
        <taxon>Brassicales</taxon>
        <taxon>Brassicaceae</taxon>
        <taxon>Brassiceae</taxon>
        <taxon>Brassica</taxon>
    </lineage>
</organism>
<dbReference type="AlphaFoldDB" id="A0A8D9HY27"/>
<evidence type="ECO:0000313" key="1">
    <source>
        <dbReference type="EMBL" id="CAG7907610.1"/>
    </source>
</evidence>
<dbReference type="EMBL" id="LS974620">
    <property type="protein sequence ID" value="CAG7907610.1"/>
    <property type="molecule type" value="Genomic_DNA"/>
</dbReference>
<dbReference type="Gramene" id="A04p25110.2_BraZ1">
    <property type="protein sequence ID" value="A04p25110.2_BraZ1.CDS"/>
    <property type="gene ID" value="A04g25110.2_BraZ1"/>
</dbReference>
<name>A0A8D9HY27_BRACM</name>
<protein>
    <submittedName>
        <fullName evidence="1">Uncharacterized protein</fullName>
    </submittedName>
</protein>
<sequence length="53" mass="5971">MGLNKNSRPQASIQRRAKQRELATRVGTIRWWNTGLVHGSGLVWQVSEQPSPS</sequence>
<dbReference type="Proteomes" id="UP000694005">
    <property type="component" value="Chromosome A04"/>
</dbReference>
<reference evidence="1 2" key="1">
    <citation type="submission" date="2021-07" db="EMBL/GenBank/DDBJ databases">
        <authorList>
            <consortium name="Genoscope - CEA"/>
            <person name="William W."/>
        </authorList>
    </citation>
    <scope>NUCLEOTIDE SEQUENCE [LARGE SCALE GENOMIC DNA]</scope>
</reference>